<dbReference type="AlphaFoldDB" id="A0A3B1B3E0"/>
<sequence>MPEVWNDPERAQALGKERSSLELVVNTIR</sequence>
<gene>
    <name evidence="1" type="ORF">MNBD_GAMMA19-1881</name>
</gene>
<feature type="non-terminal residue" evidence="1">
    <location>
        <position position="29"/>
    </location>
</feature>
<protein>
    <submittedName>
        <fullName evidence="1">Peptide chain release factor 2 @ programmed frameshift-containing</fullName>
    </submittedName>
</protein>
<dbReference type="Gene3D" id="1.20.58.410">
    <property type="entry name" value="Release factor"/>
    <property type="match status" value="1"/>
</dbReference>
<proteinExistence type="predicted"/>
<dbReference type="EMBL" id="UOFV01000557">
    <property type="protein sequence ID" value="VAX05968.1"/>
    <property type="molecule type" value="Genomic_DNA"/>
</dbReference>
<reference evidence="1" key="1">
    <citation type="submission" date="2018-06" db="EMBL/GenBank/DDBJ databases">
        <authorList>
            <person name="Zhirakovskaya E."/>
        </authorList>
    </citation>
    <scope>NUCLEOTIDE SEQUENCE</scope>
</reference>
<organism evidence="1">
    <name type="scientific">hydrothermal vent metagenome</name>
    <dbReference type="NCBI Taxonomy" id="652676"/>
    <lineage>
        <taxon>unclassified sequences</taxon>
        <taxon>metagenomes</taxon>
        <taxon>ecological metagenomes</taxon>
    </lineage>
</organism>
<name>A0A3B1B3E0_9ZZZZ</name>
<accession>A0A3B1B3E0</accession>
<evidence type="ECO:0000313" key="1">
    <source>
        <dbReference type="EMBL" id="VAX05968.1"/>
    </source>
</evidence>